<name>A0ABP9DUF2_9ACTN</name>
<dbReference type="EMBL" id="BAABIS010000001">
    <property type="protein sequence ID" value="GAA4858649.1"/>
    <property type="molecule type" value="Genomic_DNA"/>
</dbReference>
<dbReference type="Gene3D" id="3.30.559.30">
    <property type="entry name" value="Nonribosomal peptide synthetase, condensation domain"/>
    <property type="match status" value="1"/>
</dbReference>
<dbReference type="SUPFAM" id="SSF52777">
    <property type="entry name" value="CoA-dependent acyltransferases"/>
    <property type="match status" value="2"/>
</dbReference>
<protein>
    <recommendedName>
        <fullName evidence="2">Condensation domain-containing protein</fullName>
    </recommendedName>
</protein>
<dbReference type="InterPro" id="IPR001242">
    <property type="entry name" value="Condensation_dom"/>
</dbReference>
<evidence type="ECO:0000256" key="1">
    <source>
        <dbReference type="SAM" id="MobiDB-lite"/>
    </source>
</evidence>
<dbReference type="Proteomes" id="UP001501752">
    <property type="component" value="Unassembled WGS sequence"/>
</dbReference>
<keyword evidence="4" id="KW-1185">Reference proteome</keyword>
<gene>
    <name evidence="3" type="ORF">GCM10023235_40480</name>
</gene>
<reference evidence="4" key="1">
    <citation type="journal article" date="2019" name="Int. J. Syst. Evol. Microbiol.">
        <title>The Global Catalogue of Microorganisms (GCM) 10K type strain sequencing project: providing services to taxonomists for standard genome sequencing and annotation.</title>
        <authorList>
            <consortium name="The Broad Institute Genomics Platform"/>
            <consortium name="The Broad Institute Genome Sequencing Center for Infectious Disease"/>
            <person name="Wu L."/>
            <person name="Ma J."/>
        </authorList>
    </citation>
    <scope>NUCLEOTIDE SEQUENCE [LARGE SCALE GENOMIC DNA]</scope>
    <source>
        <strain evidence="4">JCM 13006</strain>
    </source>
</reference>
<dbReference type="Gene3D" id="3.30.559.10">
    <property type="entry name" value="Chloramphenicol acetyltransferase-like domain"/>
    <property type="match status" value="1"/>
</dbReference>
<sequence>MTKIHDVHVLGDRTGDAGLTWGQQCIWDEAESFAPDHAHFNMGLVLDVPPDAEPADVLRALKVLLEDRESLRTVYPRSAAGRPYQHVPPAALLRVVERDAAGERARDAAEALAAELRGVPFSLDEFPVRAGIVTGGGRPLHLVLVVFHLAADAWDMGGLAAEAEQLLGSRGAPGAAGAERRPHPLDQAGWEAGPEGREVSRRSVRYWRKQLADWPADVFRGRAAVPEPLRFHEVYVESEAMAVALYGLARALRTSPTAVFIGLASTALGRLTGGSRAHFLLGFHNRVTPAETRATGTVAQDAPITVDLAGADFAAVVHRAARAAMSSYAAAKWDPAEVAAAVAEVERERGEPVDLSCNVNLRLAMNGIDHGLAERAGRATPDELAGLRARTRISQEIGTARDRAGRKFFLRVVHHSPDAVEVSLRADTAVLSRNEIVGHLMELEEAAVRCWADVRDGALPR</sequence>
<evidence type="ECO:0000313" key="3">
    <source>
        <dbReference type="EMBL" id="GAA4858649.1"/>
    </source>
</evidence>
<dbReference type="RefSeq" id="WP_345698254.1">
    <property type="nucleotide sequence ID" value="NZ_BAABIS010000001.1"/>
</dbReference>
<dbReference type="InterPro" id="IPR023213">
    <property type="entry name" value="CAT-like_dom_sf"/>
</dbReference>
<dbReference type="Pfam" id="PF00668">
    <property type="entry name" value="Condensation"/>
    <property type="match status" value="1"/>
</dbReference>
<evidence type="ECO:0000259" key="2">
    <source>
        <dbReference type="Pfam" id="PF00668"/>
    </source>
</evidence>
<comment type="caution">
    <text evidence="3">The sequence shown here is derived from an EMBL/GenBank/DDBJ whole genome shotgun (WGS) entry which is preliminary data.</text>
</comment>
<feature type="domain" description="Condensation" evidence="2">
    <location>
        <begin position="30"/>
        <end position="333"/>
    </location>
</feature>
<proteinExistence type="predicted"/>
<organism evidence="3 4">
    <name type="scientific">Kitasatospora terrestris</name>
    <dbReference type="NCBI Taxonomy" id="258051"/>
    <lineage>
        <taxon>Bacteria</taxon>
        <taxon>Bacillati</taxon>
        <taxon>Actinomycetota</taxon>
        <taxon>Actinomycetes</taxon>
        <taxon>Kitasatosporales</taxon>
        <taxon>Streptomycetaceae</taxon>
        <taxon>Kitasatospora</taxon>
    </lineage>
</organism>
<feature type="region of interest" description="Disordered" evidence="1">
    <location>
        <begin position="170"/>
        <end position="196"/>
    </location>
</feature>
<accession>A0ABP9DUF2</accession>
<evidence type="ECO:0000313" key="4">
    <source>
        <dbReference type="Proteomes" id="UP001501752"/>
    </source>
</evidence>